<dbReference type="RefSeq" id="XP_007916501.1">
    <property type="nucleotide sequence ID" value="XM_007918310.1"/>
</dbReference>
<dbReference type="Proteomes" id="UP000014074">
    <property type="component" value="Unassembled WGS sequence"/>
</dbReference>
<dbReference type="OrthoDB" id="5361929at2759"/>
<organism evidence="2 3">
    <name type="scientific">Phaeoacremonium minimum (strain UCR-PA7)</name>
    <name type="common">Esca disease fungus</name>
    <name type="synonym">Togninia minima</name>
    <dbReference type="NCBI Taxonomy" id="1286976"/>
    <lineage>
        <taxon>Eukaryota</taxon>
        <taxon>Fungi</taxon>
        <taxon>Dikarya</taxon>
        <taxon>Ascomycota</taxon>
        <taxon>Pezizomycotina</taxon>
        <taxon>Sordariomycetes</taxon>
        <taxon>Sordariomycetidae</taxon>
        <taxon>Togniniales</taxon>
        <taxon>Togniniaceae</taxon>
        <taxon>Phaeoacremonium</taxon>
    </lineage>
</organism>
<keyword evidence="1" id="KW-0732">Signal</keyword>
<dbReference type="AlphaFoldDB" id="R8BHD3"/>
<evidence type="ECO:0000313" key="3">
    <source>
        <dbReference type="Proteomes" id="UP000014074"/>
    </source>
</evidence>
<proteinExistence type="predicted"/>
<evidence type="ECO:0000256" key="1">
    <source>
        <dbReference type="SAM" id="SignalP"/>
    </source>
</evidence>
<feature type="signal peptide" evidence="1">
    <location>
        <begin position="1"/>
        <end position="17"/>
    </location>
</feature>
<keyword evidence="3" id="KW-1185">Reference proteome</keyword>
<dbReference type="KEGG" id="tmn:UCRPA7_5766"/>
<sequence>MKPASALALIFATLTSAWNVDLWATDGRHINMHGHADSGCKDISFTPALNVNRAKFDPKTSLHSDPGTFELYVNKGCEGLSYRNGKGDFTLTPARKIRSYKVY</sequence>
<feature type="chain" id="PRO_5004452033" evidence="1">
    <location>
        <begin position="18"/>
        <end position="103"/>
    </location>
</feature>
<reference evidence="3" key="1">
    <citation type="journal article" date="2013" name="Genome Announc.">
        <title>Draft genome sequence of the ascomycete Phaeoacremonium aleophilum strain UCR-PA7, a causal agent of the esca disease complex in grapevines.</title>
        <authorList>
            <person name="Blanco-Ulate B."/>
            <person name="Rolshausen P."/>
            <person name="Cantu D."/>
        </authorList>
    </citation>
    <scope>NUCLEOTIDE SEQUENCE [LARGE SCALE GENOMIC DNA]</scope>
    <source>
        <strain evidence="3">UCR-PA7</strain>
    </source>
</reference>
<gene>
    <name evidence="2" type="ORF">UCRPA7_5766</name>
</gene>
<name>R8BHD3_PHAM7</name>
<dbReference type="GeneID" id="19326353"/>
<accession>R8BHD3</accession>
<dbReference type="HOGENOM" id="CLU_178665_0_0_1"/>
<protein>
    <submittedName>
        <fullName evidence="2">Uncharacterized protein</fullName>
    </submittedName>
</protein>
<evidence type="ECO:0000313" key="2">
    <source>
        <dbReference type="EMBL" id="EON98711.1"/>
    </source>
</evidence>
<dbReference type="eggNOG" id="ENOG502RAPI">
    <property type="taxonomic scope" value="Eukaryota"/>
</dbReference>
<dbReference type="EMBL" id="KB933201">
    <property type="protein sequence ID" value="EON98711.1"/>
    <property type="molecule type" value="Genomic_DNA"/>
</dbReference>